<name>A0A377JPX2_9HELI</name>
<evidence type="ECO:0000313" key="5">
    <source>
        <dbReference type="EMBL" id="STP09778.1"/>
    </source>
</evidence>
<evidence type="ECO:0000256" key="3">
    <source>
        <dbReference type="SAM" id="Phobius"/>
    </source>
</evidence>
<dbReference type="Proteomes" id="UP000255335">
    <property type="component" value="Unassembled WGS sequence"/>
</dbReference>
<dbReference type="CDD" id="cd07385">
    <property type="entry name" value="MPP_YkuE_C"/>
    <property type="match status" value="1"/>
</dbReference>
<evidence type="ECO:0000256" key="1">
    <source>
        <dbReference type="ARBA" id="ARBA00022723"/>
    </source>
</evidence>
<dbReference type="PANTHER" id="PTHR31302">
    <property type="entry name" value="TRANSMEMBRANE PROTEIN WITH METALLOPHOSPHOESTERASE DOMAIN-RELATED"/>
    <property type="match status" value="1"/>
</dbReference>
<dbReference type="EMBL" id="UGHZ01000001">
    <property type="protein sequence ID" value="STP09778.1"/>
    <property type="molecule type" value="Genomic_DNA"/>
</dbReference>
<keyword evidence="3" id="KW-1133">Transmembrane helix</keyword>
<keyword evidence="1" id="KW-0479">Metal-binding</keyword>
<dbReference type="RefSeq" id="WP_115026387.1">
    <property type="nucleotide sequence ID" value="NZ_UGHZ01000001.1"/>
</dbReference>
<organism evidence="5 6">
    <name type="scientific">Helicobacter cinaedi</name>
    <dbReference type="NCBI Taxonomy" id="213"/>
    <lineage>
        <taxon>Bacteria</taxon>
        <taxon>Pseudomonadati</taxon>
        <taxon>Campylobacterota</taxon>
        <taxon>Epsilonproteobacteria</taxon>
        <taxon>Campylobacterales</taxon>
        <taxon>Helicobacteraceae</taxon>
        <taxon>Helicobacter</taxon>
    </lineage>
</organism>
<evidence type="ECO:0000313" key="6">
    <source>
        <dbReference type="Proteomes" id="UP000255335"/>
    </source>
</evidence>
<feature type="transmembrane region" description="Helical" evidence="3">
    <location>
        <begin position="77"/>
        <end position="106"/>
    </location>
</feature>
<feature type="transmembrane region" description="Helical" evidence="3">
    <location>
        <begin position="12"/>
        <end position="34"/>
    </location>
</feature>
<keyword evidence="3" id="KW-0812">Transmembrane</keyword>
<evidence type="ECO:0000256" key="2">
    <source>
        <dbReference type="ARBA" id="ARBA00022801"/>
    </source>
</evidence>
<feature type="transmembrane region" description="Helical" evidence="3">
    <location>
        <begin position="118"/>
        <end position="136"/>
    </location>
</feature>
<feature type="domain" description="Calcineurin-like phosphoesterase" evidence="4">
    <location>
        <begin position="159"/>
        <end position="324"/>
    </location>
</feature>
<dbReference type="EC" id="3.1.-.-" evidence="5"/>
<dbReference type="PANTHER" id="PTHR31302:SF31">
    <property type="entry name" value="PHOSPHODIESTERASE YAEI"/>
    <property type="match status" value="1"/>
</dbReference>
<dbReference type="GO" id="GO:0046872">
    <property type="term" value="F:metal ion binding"/>
    <property type="evidence" value="ECO:0007669"/>
    <property type="project" value="UniProtKB-KW"/>
</dbReference>
<dbReference type="GO" id="GO:0008758">
    <property type="term" value="F:UDP-2,3-diacylglucosamine hydrolase activity"/>
    <property type="evidence" value="ECO:0007669"/>
    <property type="project" value="TreeGrafter"/>
</dbReference>
<evidence type="ECO:0000259" key="4">
    <source>
        <dbReference type="Pfam" id="PF00149"/>
    </source>
</evidence>
<protein>
    <submittedName>
        <fullName evidence="5">Metallophosphoesterase</fullName>
        <ecNumber evidence="5">3.1.-.-</ecNumber>
    </submittedName>
</protein>
<keyword evidence="3" id="KW-0472">Membrane</keyword>
<accession>A0A377JPX2</accession>
<gene>
    <name evidence="5" type="ORF">NCTC12221_01225</name>
</gene>
<dbReference type="InterPro" id="IPR051158">
    <property type="entry name" value="Metallophosphoesterase_sf"/>
</dbReference>
<sequence length="385" mass="43619">MQDVPEFAQMQSAIFPFMGSLLFIILHIYIYKVLLKSLSTKPFVRLVWKIFTIINALHCIAYLFLRDNANVPQVYYFLLSLCLGITFFFVMAALMYQICSLFIMTLRTKSARSRWRHRVKVGIFCLSLVMLVFATYNGTKKPDIIQLSLEIEGLSTPLKAVVLSDIHIGGLMEQSKTRQIVEMTNALNADVIFLVGDIVDAKLEDVENSVDELKNLQATQGVFYVLGNHEYFHDVENILEKLESLGFHILINQNYILENTINIAGIADFMGWRVGYLEPNIKQTFEGIDSALPTILLSHQPKVIHYLTPPYDKVSLIVSGHTHGGQIFPFSLAMLLQQPYISGLHTLENLSKTQVYVSQGAGFWGPPMRIGSEREITLLELLPPK</sequence>
<dbReference type="GO" id="GO:0009245">
    <property type="term" value="P:lipid A biosynthetic process"/>
    <property type="evidence" value="ECO:0007669"/>
    <property type="project" value="TreeGrafter"/>
</dbReference>
<dbReference type="SUPFAM" id="SSF56300">
    <property type="entry name" value="Metallo-dependent phosphatases"/>
    <property type="match status" value="1"/>
</dbReference>
<dbReference type="Gene3D" id="3.60.21.10">
    <property type="match status" value="1"/>
</dbReference>
<dbReference type="AlphaFoldDB" id="A0A377JPX2"/>
<dbReference type="InterPro" id="IPR004843">
    <property type="entry name" value="Calcineurin-like_PHP"/>
</dbReference>
<dbReference type="GO" id="GO:0016020">
    <property type="term" value="C:membrane"/>
    <property type="evidence" value="ECO:0007669"/>
    <property type="project" value="GOC"/>
</dbReference>
<reference evidence="5 6" key="1">
    <citation type="submission" date="2018-06" db="EMBL/GenBank/DDBJ databases">
        <authorList>
            <consortium name="Pathogen Informatics"/>
            <person name="Doyle S."/>
        </authorList>
    </citation>
    <scope>NUCLEOTIDE SEQUENCE [LARGE SCALE GENOMIC DNA]</scope>
    <source>
        <strain evidence="5 6">NCTC12221</strain>
    </source>
</reference>
<keyword evidence="2 5" id="KW-0378">Hydrolase</keyword>
<dbReference type="InterPro" id="IPR029052">
    <property type="entry name" value="Metallo-depent_PP-like"/>
</dbReference>
<feature type="transmembrane region" description="Helical" evidence="3">
    <location>
        <begin position="46"/>
        <end position="65"/>
    </location>
</feature>
<proteinExistence type="predicted"/>
<dbReference type="Pfam" id="PF00149">
    <property type="entry name" value="Metallophos"/>
    <property type="match status" value="1"/>
</dbReference>